<protein>
    <submittedName>
        <fullName evidence="2">Uncharacterized protein</fullName>
    </submittedName>
</protein>
<comment type="caution">
    <text evidence="2">The sequence shown here is derived from an EMBL/GenBank/DDBJ whole genome shotgun (WGS) entry which is preliminary data.</text>
</comment>
<sequence length="165" mass="18172">MSYTWPTAPPDARAGLKPSDSIGIQEESIKSSRTNIGSSAESKDATKNQEFAIDTVLKSVAVKDTSSDTTLMKLPISDTFQKPTANTLFTLATGRVLKKMRIFTKAKDAGSSRLICIMLQQTGARFNRYGRWWNTRNDAHQRLTRSDHSGLRSHAGSYSEVPFGG</sequence>
<evidence type="ECO:0000313" key="3">
    <source>
        <dbReference type="Proteomes" id="UP000242519"/>
    </source>
</evidence>
<dbReference type="Proteomes" id="UP000242519">
    <property type="component" value="Unassembled WGS sequence"/>
</dbReference>
<accession>A0A218YV71</accession>
<dbReference type="AlphaFoldDB" id="A0A218YV71"/>
<keyword evidence="3" id="KW-1185">Reference proteome</keyword>
<evidence type="ECO:0000313" key="2">
    <source>
        <dbReference type="EMBL" id="OWO98509.1"/>
    </source>
</evidence>
<gene>
    <name evidence="2" type="ORF">B2J93_2244</name>
</gene>
<proteinExistence type="predicted"/>
<reference evidence="2 3" key="1">
    <citation type="submission" date="2017-04" db="EMBL/GenBank/DDBJ databases">
        <title>Draft genome sequence of Marssonina coronaria NL1: causal agent of apple blotch.</title>
        <authorList>
            <person name="Cheng Q."/>
        </authorList>
    </citation>
    <scope>NUCLEOTIDE SEQUENCE [LARGE SCALE GENOMIC DNA]</scope>
    <source>
        <strain evidence="2 3">NL1</strain>
    </source>
</reference>
<feature type="region of interest" description="Disordered" evidence="1">
    <location>
        <begin position="144"/>
        <end position="165"/>
    </location>
</feature>
<dbReference type="EMBL" id="MZNU01000391">
    <property type="protein sequence ID" value="OWO98509.1"/>
    <property type="molecule type" value="Genomic_DNA"/>
</dbReference>
<dbReference type="InParanoid" id="A0A218YV71"/>
<feature type="region of interest" description="Disordered" evidence="1">
    <location>
        <begin position="1"/>
        <end position="44"/>
    </location>
</feature>
<evidence type="ECO:0000256" key="1">
    <source>
        <dbReference type="SAM" id="MobiDB-lite"/>
    </source>
</evidence>
<organism evidence="2 3">
    <name type="scientific">Diplocarpon coronariae</name>
    <dbReference type="NCBI Taxonomy" id="2795749"/>
    <lineage>
        <taxon>Eukaryota</taxon>
        <taxon>Fungi</taxon>
        <taxon>Dikarya</taxon>
        <taxon>Ascomycota</taxon>
        <taxon>Pezizomycotina</taxon>
        <taxon>Leotiomycetes</taxon>
        <taxon>Helotiales</taxon>
        <taxon>Drepanopezizaceae</taxon>
        <taxon>Diplocarpon</taxon>
    </lineage>
</organism>
<name>A0A218YV71_9HELO</name>
<feature type="compositionally biased region" description="Polar residues" evidence="1">
    <location>
        <begin position="31"/>
        <end position="40"/>
    </location>
</feature>